<evidence type="ECO:0000313" key="14">
    <source>
        <dbReference type="EMBL" id="PSJ48317.1"/>
    </source>
</evidence>
<evidence type="ECO:0000256" key="7">
    <source>
        <dbReference type="ARBA" id="ARBA00023235"/>
    </source>
</evidence>
<evidence type="ECO:0000256" key="11">
    <source>
        <dbReference type="ARBA" id="ARBA00046231"/>
    </source>
</evidence>
<dbReference type="PROSITE" id="PS01096">
    <property type="entry name" value="PPIC_PPIASE_1"/>
    <property type="match status" value="1"/>
</dbReference>
<dbReference type="Proteomes" id="UP000242181">
    <property type="component" value="Unassembled WGS sequence"/>
</dbReference>
<evidence type="ECO:0000256" key="2">
    <source>
        <dbReference type="ARBA" id="ARBA00004496"/>
    </source>
</evidence>
<evidence type="ECO:0000256" key="4">
    <source>
        <dbReference type="ARBA" id="ARBA00013194"/>
    </source>
</evidence>
<evidence type="ECO:0000256" key="1">
    <source>
        <dbReference type="ARBA" id="ARBA00000971"/>
    </source>
</evidence>
<evidence type="ECO:0000256" key="8">
    <source>
        <dbReference type="ARBA" id="ARBA00040926"/>
    </source>
</evidence>
<dbReference type="EC" id="5.2.1.8" evidence="4"/>
<accession>A0A2P7RDM1</accession>
<feature type="domain" description="PpiC" evidence="13">
    <location>
        <begin position="2"/>
        <end position="91"/>
    </location>
</feature>
<dbReference type="Gene3D" id="3.10.50.40">
    <property type="match status" value="1"/>
</dbReference>
<keyword evidence="7 12" id="KW-0413">Isomerase</keyword>
<keyword evidence="15" id="KW-1185">Reference proteome</keyword>
<dbReference type="SUPFAM" id="SSF54534">
    <property type="entry name" value="FKBP-like"/>
    <property type="match status" value="1"/>
</dbReference>
<evidence type="ECO:0000313" key="15">
    <source>
        <dbReference type="Proteomes" id="UP000242181"/>
    </source>
</evidence>
<gene>
    <name evidence="14" type="ORF">C7I36_00390</name>
</gene>
<evidence type="ECO:0000259" key="13">
    <source>
        <dbReference type="PROSITE" id="PS50198"/>
    </source>
</evidence>
<keyword evidence="6 12" id="KW-0697">Rotamase</keyword>
<dbReference type="InterPro" id="IPR000297">
    <property type="entry name" value="PPIase_PpiC"/>
</dbReference>
<organism evidence="14 15">
    <name type="scientific">Zobellella taiwanensis</name>
    <dbReference type="NCBI Taxonomy" id="347535"/>
    <lineage>
        <taxon>Bacteria</taxon>
        <taxon>Pseudomonadati</taxon>
        <taxon>Pseudomonadota</taxon>
        <taxon>Gammaproteobacteria</taxon>
        <taxon>Aeromonadales</taxon>
        <taxon>Aeromonadaceae</taxon>
        <taxon>Zobellella</taxon>
    </lineage>
</organism>
<evidence type="ECO:0000256" key="12">
    <source>
        <dbReference type="PROSITE-ProRule" id="PRU00278"/>
    </source>
</evidence>
<dbReference type="PANTHER" id="PTHR43629">
    <property type="entry name" value="PEPTIDYL-PROLYL CIS-TRANS ISOMERASE"/>
    <property type="match status" value="1"/>
</dbReference>
<reference evidence="14 15" key="1">
    <citation type="submission" date="2018-03" db="EMBL/GenBank/DDBJ databases">
        <title>The draft genome of Zobellella taiwanensis JCM 13381.</title>
        <authorList>
            <person name="Liu L."/>
            <person name="Li L."/>
            <person name="Wang T."/>
            <person name="Zhang X."/>
            <person name="Liang L."/>
        </authorList>
    </citation>
    <scope>NUCLEOTIDE SEQUENCE [LARGE SCALE GENOMIC DNA]</scope>
    <source>
        <strain evidence="14 15">JCM 13381</strain>
    </source>
</reference>
<dbReference type="InterPro" id="IPR023058">
    <property type="entry name" value="PPIase_PpiC_CS"/>
</dbReference>
<dbReference type="GO" id="GO:0003755">
    <property type="term" value="F:peptidyl-prolyl cis-trans isomerase activity"/>
    <property type="evidence" value="ECO:0007669"/>
    <property type="project" value="UniProtKB-KW"/>
</dbReference>
<dbReference type="EMBL" id="PXYH01000001">
    <property type="protein sequence ID" value="PSJ48317.1"/>
    <property type="molecule type" value="Genomic_DNA"/>
</dbReference>
<keyword evidence="5" id="KW-0963">Cytoplasm</keyword>
<proteinExistence type="inferred from homology"/>
<name>A0A2P7RDM1_9GAMM</name>
<dbReference type="GO" id="GO:0005737">
    <property type="term" value="C:cytoplasm"/>
    <property type="evidence" value="ECO:0007669"/>
    <property type="project" value="UniProtKB-SubCell"/>
</dbReference>
<dbReference type="AlphaFoldDB" id="A0A2P7RDM1"/>
<sequence>MAKRACALHILVKTEAECLALKQQLDRGADFGKLAKKHSICPSGKRGGDLGEFSKGDMVGPFDKAVFSGPLLTVQGPVKTRFGYHLLKVLYRN</sequence>
<dbReference type="OrthoDB" id="9812372at2"/>
<comment type="similarity">
    <text evidence="3">Belongs to the PpiC/parvulin rotamase family.</text>
</comment>
<comment type="subcellular location">
    <subcellularLocation>
        <location evidence="2">Cytoplasm</location>
    </subcellularLocation>
</comment>
<comment type="caution">
    <text evidence="14">The sequence shown here is derived from an EMBL/GenBank/DDBJ whole genome shotgun (WGS) entry which is preliminary data.</text>
</comment>
<evidence type="ECO:0000256" key="6">
    <source>
        <dbReference type="ARBA" id="ARBA00023110"/>
    </source>
</evidence>
<dbReference type="NCBIfam" id="NF011969">
    <property type="entry name" value="PRK15441.1"/>
    <property type="match status" value="1"/>
</dbReference>
<dbReference type="PROSITE" id="PS50198">
    <property type="entry name" value="PPIC_PPIASE_2"/>
    <property type="match status" value="1"/>
</dbReference>
<dbReference type="PANTHER" id="PTHR43629:SF3">
    <property type="entry name" value="PEPTIDYL-PROLYL CIS-TRANS ISOMERASE C"/>
    <property type="match status" value="1"/>
</dbReference>
<dbReference type="RefSeq" id="WP_106451770.1">
    <property type="nucleotide sequence ID" value="NZ_PXYH01000001.1"/>
</dbReference>
<dbReference type="Pfam" id="PF13616">
    <property type="entry name" value="Rotamase_3"/>
    <property type="match status" value="1"/>
</dbReference>
<comment type="function">
    <text evidence="11">PPIases accelerate the folding of proteins. It prefers amino acid residues with hydrophobic side chains like leucine and phenylalanine in the P1 position of the peptides substrates.</text>
</comment>
<protein>
    <recommendedName>
        <fullName evidence="8">Peptidyl-prolyl cis-trans isomerase C</fullName>
        <ecNumber evidence="4">5.2.1.8</ecNumber>
    </recommendedName>
    <alternativeName>
        <fullName evidence="10">Parvulin</fullName>
    </alternativeName>
    <alternativeName>
        <fullName evidence="9">Rotamase C</fullName>
    </alternativeName>
</protein>
<comment type="catalytic activity">
    <reaction evidence="1">
        <text>[protein]-peptidylproline (omega=180) = [protein]-peptidylproline (omega=0)</text>
        <dbReference type="Rhea" id="RHEA:16237"/>
        <dbReference type="Rhea" id="RHEA-COMP:10747"/>
        <dbReference type="Rhea" id="RHEA-COMP:10748"/>
        <dbReference type="ChEBI" id="CHEBI:83833"/>
        <dbReference type="ChEBI" id="CHEBI:83834"/>
        <dbReference type="EC" id="5.2.1.8"/>
    </reaction>
</comment>
<evidence type="ECO:0000256" key="3">
    <source>
        <dbReference type="ARBA" id="ARBA00007656"/>
    </source>
</evidence>
<dbReference type="InterPro" id="IPR052204">
    <property type="entry name" value="PpiC/parvulin_rotamase"/>
</dbReference>
<dbReference type="InterPro" id="IPR046357">
    <property type="entry name" value="PPIase_dom_sf"/>
</dbReference>
<evidence type="ECO:0000256" key="5">
    <source>
        <dbReference type="ARBA" id="ARBA00022490"/>
    </source>
</evidence>
<evidence type="ECO:0000256" key="10">
    <source>
        <dbReference type="ARBA" id="ARBA00043072"/>
    </source>
</evidence>
<evidence type="ECO:0000256" key="9">
    <source>
        <dbReference type="ARBA" id="ARBA00041926"/>
    </source>
</evidence>